<dbReference type="InterPro" id="IPR007263">
    <property type="entry name" value="DCC1-like"/>
</dbReference>
<dbReference type="Pfam" id="PF04134">
    <property type="entry name" value="DCC1-like"/>
    <property type="match status" value="1"/>
</dbReference>
<feature type="transmembrane region" description="Helical" evidence="1">
    <location>
        <begin position="90"/>
        <end position="111"/>
    </location>
</feature>
<evidence type="ECO:0000313" key="2">
    <source>
        <dbReference type="EMBL" id="PCI94795.1"/>
    </source>
</evidence>
<protein>
    <recommendedName>
        <fullName evidence="4">DUF393 domain-containing protein</fullName>
    </recommendedName>
</protein>
<name>A0A2A4YKF4_UNCAE</name>
<keyword evidence="1" id="KW-1133">Transmembrane helix</keyword>
<keyword evidence="1" id="KW-0812">Transmembrane</keyword>
<dbReference type="GO" id="GO:0015035">
    <property type="term" value="F:protein-disulfide reductase activity"/>
    <property type="evidence" value="ECO:0007669"/>
    <property type="project" value="InterPro"/>
</dbReference>
<comment type="caution">
    <text evidence="2">The sequence shown here is derived from an EMBL/GenBank/DDBJ whole genome shotgun (WGS) entry which is preliminary data.</text>
</comment>
<reference evidence="3" key="1">
    <citation type="submission" date="2017-08" db="EMBL/GenBank/DDBJ databases">
        <title>A dynamic microbial community with high functional redundancy inhabits the cold, oxic subseafloor aquifer.</title>
        <authorList>
            <person name="Tully B.J."/>
            <person name="Wheat C.G."/>
            <person name="Glazer B.T."/>
            <person name="Huber J.A."/>
        </authorList>
    </citation>
    <scope>NUCLEOTIDE SEQUENCE [LARGE SCALE GENOMIC DNA]</scope>
</reference>
<proteinExistence type="predicted"/>
<evidence type="ECO:0008006" key="4">
    <source>
        <dbReference type="Google" id="ProtNLM"/>
    </source>
</evidence>
<gene>
    <name evidence="2" type="ORF">COB11_03455</name>
</gene>
<dbReference type="AlphaFoldDB" id="A0A2A4YKF4"/>
<organism evidence="2 3">
    <name type="scientific">Aerophobetes bacterium</name>
    <dbReference type="NCBI Taxonomy" id="2030807"/>
    <lineage>
        <taxon>Bacteria</taxon>
        <taxon>Candidatus Aerophobota</taxon>
    </lineage>
</organism>
<dbReference type="PANTHER" id="PTHR33639:SF2">
    <property type="entry name" value="DUF393 DOMAIN-CONTAINING PROTEIN"/>
    <property type="match status" value="1"/>
</dbReference>
<accession>A0A2A4YKF4</accession>
<dbReference type="EMBL" id="NVUU01000033">
    <property type="protein sequence ID" value="PCI94795.1"/>
    <property type="molecule type" value="Genomic_DNA"/>
</dbReference>
<dbReference type="InterPro" id="IPR052927">
    <property type="entry name" value="DCC_oxidoreductase"/>
</dbReference>
<evidence type="ECO:0000313" key="3">
    <source>
        <dbReference type="Proteomes" id="UP000217838"/>
    </source>
</evidence>
<evidence type="ECO:0000256" key="1">
    <source>
        <dbReference type="SAM" id="Phobius"/>
    </source>
</evidence>
<keyword evidence="1" id="KW-0472">Membrane</keyword>
<sequence>MSPFMTVRSIHKDVIPHAIFYDSKCFFCQRCINFLLKIDKKEMFVFGALDGNAAKEILGPKIPNYQDLNTIILVEDFLQMKDRYFIRAKAVLKILWIIGGAWKVLGFFQFLPTTFLDWIYMGIANIRRKLYKKPLDPKTKERKHRFLP</sequence>
<dbReference type="PANTHER" id="PTHR33639">
    <property type="entry name" value="THIOL-DISULFIDE OXIDOREDUCTASE DCC"/>
    <property type="match status" value="1"/>
</dbReference>
<dbReference type="Proteomes" id="UP000217838">
    <property type="component" value="Unassembled WGS sequence"/>
</dbReference>